<dbReference type="InParanoid" id="A0A024G2H5"/>
<dbReference type="OrthoDB" id="76881at2759"/>
<keyword evidence="2" id="KW-1185">Reference proteome</keyword>
<proteinExistence type="predicted"/>
<evidence type="ECO:0000313" key="1">
    <source>
        <dbReference type="EMBL" id="CCI40762.1"/>
    </source>
</evidence>
<sequence>MSKQAVQTMNKKKHKLLRKKRADVRNFKKVAQKEMGKVRVLTQQLPSKKKQKKNAKRRRIYFEAEKQKLVKSGLVTEKDIQKLNETGDVMEVEEDLQ</sequence>
<reference evidence="1 2" key="1">
    <citation type="submission" date="2012-05" db="EMBL/GenBank/DDBJ databases">
        <title>Recombination and specialization in a pathogen metapopulation.</title>
        <authorList>
            <person name="Gardiner A."/>
            <person name="Kemen E."/>
            <person name="Schultz-Larsen T."/>
            <person name="MacLean D."/>
            <person name="Van Oosterhout C."/>
            <person name="Jones J.D.G."/>
        </authorList>
    </citation>
    <scope>NUCLEOTIDE SEQUENCE [LARGE SCALE GENOMIC DNA]</scope>
    <source>
        <strain evidence="1 2">Ac Nc2</strain>
    </source>
</reference>
<dbReference type="Proteomes" id="UP000053237">
    <property type="component" value="Unassembled WGS sequence"/>
</dbReference>
<dbReference type="EMBL" id="CAIX01000011">
    <property type="protein sequence ID" value="CCI40762.1"/>
    <property type="molecule type" value="Genomic_DNA"/>
</dbReference>
<protein>
    <submittedName>
        <fullName evidence="1">Uncharacterized protein</fullName>
    </submittedName>
</protein>
<gene>
    <name evidence="1" type="ORF">BN9_015460</name>
</gene>
<name>A0A024G2H5_9STRA</name>
<comment type="caution">
    <text evidence="1">The sequence shown here is derived from an EMBL/GenBank/DDBJ whole genome shotgun (WGS) entry which is preliminary data.</text>
</comment>
<organism evidence="1 2">
    <name type="scientific">Albugo candida</name>
    <dbReference type="NCBI Taxonomy" id="65357"/>
    <lineage>
        <taxon>Eukaryota</taxon>
        <taxon>Sar</taxon>
        <taxon>Stramenopiles</taxon>
        <taxon>Oomycota</taxon>
        <taxon>Peronosporomycetes</taxon>
        <taxon>Albuginales</taxon>
        <taxon>Albuginaceae</taxon>
        <taxon>Albugo</taxon>
    </lineage>
</organism>
<accession>A0A024G2H5</accession>
<dbReference type="AlphaFoldDB" id="A0A024G2H5"/>
<evidence type="ECO:0000313" key="2">
    <source>
        <dbReference type="Proteomes" id="UP000053237"/>
    </source>
</evidence>